<gene>
    <name evidence="6" type="ORF">ELQ35_17370</name>
</gene>
<evidence type="ECO:0000256" key="2">
    <source>
        <dbReference type="ARBA" id="ARBA00022598"/>
    </source>
</evidence>
<organism evidence="6 7">
    <name type="scientific">Peribacillus cavernae</name>
    <dbReference type="NCBI Taxonomy" id="1674310"/>
    <lineage>
        <taxon>Bacteria</taxon>
        <taxon>Bacillati</taxon>
        <taxon>Bacillota</taxon>
        <taxon>Bacilli</taxon>
        <taxon>Bacillales</taxon>
        <taxon>Bacillaceae</taxon>
        <taxon>Peribacillus</taxon>
    </lineage>
</organism>
<keyword evidence="3" id="KW-0812">Transmembrane</keyword>
<dbReference type="AlphaFoldDB" id="A0A3S0V8T0"/>
<feature type="transmembrane region" description="Helical" evidence="3">
    <location>
        <begin position="213"/>
        <end position="238"/>
    </location>
</feature>
<keyword evidence="2 6" id="KW-0436">Ligase</keyword>
<keyword evidence="3" id="KW-0472">Membrane</keyword>
<dbReference type="PANTHER" id="PTHR24096">
    <property type="entry name" value="LONG-CHAIN-FATTY-ACID--COA LIGASE"/>
    <property type="match status" value="1"/>
</dbReference>
<accession>A0A3S0V8T0</accession>
<dbReference type="Proteomes" id="UP000267430">
    <property type="component" value="Unassembled WGS sequence"/>
</dbReference>
<proteinExistence type="inferred from homology"/>
<dbReference type="OrthoDB" id="9757771at2"/>
<name>A0A3S0V8T0_9BACI</name>
<evidence type="ECO:0000256" key="1">
    <source>
        <dbReference type="ARBA" id="ARBA00006432"/>
    </source>
</evidence>
<dbReference type="Pfam" id="PF00501">
    <property type="entry name" value="AMP-binding"/>
    <property type="match status" value="1"/>
</dbReference>
<dbReference type="InterPro" id="IPR045851">
    <property type="entry name" value="AMP-bd_C_sf"/>
</dbReference>
<sequence length="506" mass="57450">MNVIKAMMEQAEKYPDKPAIHFQNESLTYKELYERVYRASYMMRLMGLQPDDRVAIFSNNRIEWIEVFLATLHAGGVVVSVNPQLGQSEINYILNHSEPKFIFAETDLLGNLHGNSFGAEKVFLMEESFISELENFSQTALSYRASVEKSEKAIYSMNRKEEDVAVIFYTSGTVGQPKGVVLPHRALQWGISQTSGYWKVTPEETTLNPMPLAFAYGIVIVALGTLFVGGTLILARKFHPKAILEKIETYRVNVMWGVPTMYIMMMNFFKEYDKFNVSSLRLVVCAGAPLNSSILDRFNRTFKTLMIDYYGLTEATYITSFDVEKNAMRPLSFGKSFPGVEIRLINKEGREAGVDETGEIWLKAPSMMIGYYKNLLLTEETIQDGWLKTGDIAYRDEEGFYYFIERSKDLIIRGGINISPTEIEDLLYQLDNVGECAVVGISDELFGERVKAYIVPKRGKTISEHSIVEFCKGKVADYKIPEIVEICEKLPKGPTGKILKRLLRTS</sequence>
<evidence type="ECO:0000313" key="6">
    <source>
        <dbReference type="EMBL" id="RUQ27121.1"/>
    </source>
</evidence>
<feature type="transmembrane region" description="Helical" evidence="3">
    <location>
        <begin position="250"/>
        <end position="269"/>
    </location>
</feature>
<evidence type="ECO:0000259" key="4">
    <source>
        <dbReference type="Pfam" id="PF00501"/>
    </source>
</evidence>
<keyword evidence="3" id="KW-1133">Transmembrane helix</keyword>
<dbReference type="SUPFAM" id="SSF56801">
    <property type="entry name" value="Acetyl-CoA synthetase-like"/>
    <property type="match status" value="1"/>
</dbReference>
<feature type="domain" description="AMP-dependent synthetase/ligase" evidence="4">
    <location>
        <begin position="9"/>
        <end position="372"/>
    </location>
</feature>
<dbReference type="EMBL" id="RYZZ01000030">
    <property type="protein sequence ID" value="RUQ27121.1"/>
    <property type="molecule type" value="Genomic_DNA"/>
</dbReference>
<reference evidence="6 7" key="1">
    <citation type="submission" date="2018-12" db="EMBL/GenBank/DDBJ databases">
        <title>Bacillus chawlae sp. nov., Bacillus glennii sp. nov., and Bacillus saganii sp. nov. Isolated from the Vehicle Assembly Building at Kennedy Space Center where the Viking Spacecraft were Assembled.</title>
        <authorList>
            <person name="Seuylemezian A."/>
            <person name="Vaishampayan P."/>
        </authorList>
    </citation>
    <scope>NUCLEOTIDE SEQUENCE [LARGE SCALE GENOMIC DNA]</scope>
    <source>
        <strain evidence="6 7">L5</strain>
    </source>
</reference>
<comment type="similarity">
    <text evidence="1">Belongs to the ATP-dependent AMP-binding enzyme family.</text>
</comment>
<dbReference type="InterPro" id="IPR042099">
    <property type="entry name" value="ANL_N_sf"/>
</dbReference>
<dbReference type="FunFam" id="3.30.300.30:FF:000008">
    <property type="entry name" value="2,3-dihydroxybenzoate-AMP ligase"/>
    <property type="match status" value="1"/>
</dbReference>
<protein>
    <submittedName>
        <fullName evidence="6">Long-chain fatty acid--CoA ligase</fullName>
    </submittedName>
</protein>
<dbReference type="Gene3D" id="3.30.300.30">
    <property type="match status" value="1"/>
</dbReference>
<feature type="domain" description="AMP-binding enzyme C-terminal" evidence="5">
    <location>
        <begin position="422"/>
        <end position="497"/>
    </location>
</feature>
<evidence type="ECO:0000313" key="7">
    <source>
        <dbReference type="Proteomes" id="UP000267430"/>
    </source>
</evidence>
<comment type="caution">
    <text evidence="6">The sequence shown here is derived from an EMBL/GenBank/DDBJ whole genome shotgun (WGS) entry which is preliminary data.</text>
</comment>
<dbReference type="GO" id="GO:0016405">
    <property type="term" value="F:CoA-ligase activity"/>
    <property type="evidence" value="ECO:0007669"/>
    <property type="project" value="TreeGrafter"/>
</dbReference>
<evidence type="ECO:0000256" key="3">
    <source>
        <dbReference type="SAM" id="Phobius"/>
    </source>
</evidence>
<keyword evidence="7" id="KW-1185">Reference proteome</keyword>
<dbReference type="Pfam" id="PF13193">
    <property type="entry name" value="AMP-binding_C"/>
    <property type="match status" value="1"/>
</dbReference>
<dbReference type="RefSeq" id="WP_126866421.1">
    <property type="nucleotide sequence ID" value="NZ_JAUSTX010000009.1"/>
</dbReference>
<evidence type="ECO:0000259" key="5">
    <source>
        <dbReference type="Pfam" id="PF13193"/>
    </source>
</evidence>
<dbReference type="InterPro" id="IPR000873">
    <property type="entry name" value="AMP-dep_synth/lig_dom"/>
</dbReference>
<dbReference type="Gene3D" id="3.40.50.12780">
    <property type="entry name" value="N-terminal domain of ligase-like"/>
    <property type="match status" value="1"/>
</dbReference>
<dbReference type="InterPro" id="IPR025110">
    <property type="entry name" value="AMP-bd_C"/>
</dbReference>